<keyword evidence="4 6" id="KW-0479">Metal-binding</keyword>
<dbReference type="Gene3D" id="1.10.630.10">
    <property type="entry name" value="Cytochrome P450"/>
    <property type="match status" value="1"/>
</dbReference>
<gene>
    <name evidence="8" type="ORF">K469DRAFT_733604</name>
</gene>
<proteinExistence type="inferred from homology"/>
<keyword evidence="3 6" id="KW-0349">Heme</keyword>
<evidence type="ECO:0000256" key="7">
    <source>
        <dbReference type="SAM" id="Phobius"/>
    </source>
</evidence>
<dbReference type="PRINTS" id="PR00385">
    <property type="entry name" value="P450"/>
</dbReference>
<dbReference type="EMBL" id="ML994702">
    <property type="protein sequence ID" value="KAF2176727.1"/>
    <property type="molecule type" value="Genomic_DNA"/>
</dbReference>
<dbReference type="OrthoDB" id="1470350at2759"/>
<dbReference type="GO" id="GO:0020037">
    <property type="term" value="F:heme binding"/>
    <property type="evidence" value="ECO:0007669"/>
    <property type="project" value="InterPro"/>
</dbReference>
<dbReference type="Proteomes" id="UP000800200">
    <property type="component" value="Unassembled WGS sequence"/>
</dbReference>
<dbReference type="Pfam" id="PF00067">
    <property type="entry name" value="p450"/>
    <property type="match status" value="1"/>
</dbReference>
<dbReference type="InterPro" id="IPR001128">
    <property type="entry name" value="Cyt_P450"/>
</dbReference>
<dbReference type="CDD" id="cd11058">
    <property type="entry name" value="CYP60B-like"/>
    <property type="match status" value="1"/>
</dbReference>
<accession>A0A6A6DBA4</accession>
<keyword evidence="5 6" id="KW-0408">Iron</keyword>
<evidence type="ECO:0000256" key="6">
    <source>
        <dbReference type="PIRSR" id="PIRSR602401-1"/>
    </source>
</evidence>
<evidence type="ECO:0000313" key="8">
    <source>
        <dbReference type="EMBL" id="KAF2176727.1"/>
    </source>
</evidence>
<dbReference type="InterPro" id="IPR050121">
    <property type="entry name" value="Cytochrome_P450_monoxygenase"/>
</dbReference>
<feature type="transmembrane region" description="Helical" evidence="7">
    <location>
        <begin position="20"/>
        <end position="41"/>
    </location>
</feature>
<evidence type="ECO:0000256" key="4">
    <source>
        <dbReference type="ARBA" id="ARBA00022723"/>
    </source>
</evidence>
<dbReference type="InterPro" id="IPR036396">
    <property type="entry name" value="Cyt_P450_sf"/>
</dbReference>
<evidence type="ECO:0000256" key="1">
    <source>
        <dbReference type="ARBA" id="ARBA00001971"/>
    </source>
</evidence>
<dbReference type="PANTHER" id="PTHR24305:SF210">
    <property type="entry name" value="CYTOCHROME P450 MONOOXYGENASE ASQL-RELATED"/>
    <property type="match status" value="1"/>
</dbReference>
<comment type="cofactor">
    <cofactor evidence="1 6">
        <name>heme</name>
        <dbReference type="ChEBI" id="CHEBI:30413"/>
    </cofactor>
</comment>
<dbReference type="PRINTS" id="PR00463">
    <property type="entry name" value="EP450I"/>
</dbReference>
<keyword evidence="7" id="KW-0472">Membrane</keyword>
<dbReference type="GO" id="GO:0004497">
    <property type="term" value="F:monooxygenase activity"/>
    <property type="evidence" value="ECO:0007669"/>
    <property type="project" value="InterPro"/>
</dbReference>
<organism evidence="8 9">
    <name type="scientific">Zopfia rhizophila CBS 207.26</name>
    <dbReference type="NCBI Taxonomy" id="1314779"/>
    <lineage>
        <taxon>Eukaryota</taxon>
        <taxon>Fungi</taxon>
        <taxon>Dikarya</taxon>
        <taxon>Ascomycota</taxon>
        <taxon>Pezizomycotina</taxon>
        <taxon>Dothideomycetes</taxon>
        <taxon>Dothideomycetes incertae sedis</taxon>
        <taxon>Zopfiaceae</taxon>
        <taxon>Zopfia</taxon>
    </lineage>
</organism>
<dbReference type="InterPro" id="IPR002401">
    <property type="entry name" value="Cyt_P450_E_grp-I"/>
</dbReference>
<dbReference type="GO" id="GO:0005506">
    <property type="term" value="F:iron ion binding"/>
    <property type="evidence" value="ECO:0007669"/>
    <property type="project" value="InterPro"/>
</dbReference>
<dbReference type="GO" id="GO:0016705">
    <property type="term" value="F:oxidoreductase activity, acting on paired donors, with incorporation or reduction of molecular oxygen"/>
    <property type="evidence" value="ECO:0007669"/>
    <property type="project" value="InterPro"/>
</dbReference>
<keyword evidence="7" id="KW-1133">Transmembrane helix</keyword>
<evidence type="ECO:0000256" key="5">
    <source>
        <dbReference type="ARBA" id="ARBA00023004"/>
    </source>
</evidence>
<keyword evidence="7" id="KW-0812">Transmembrane</keyword>
<comment type="similarity">
    <text evidence="2">Belongs to the cytochrome P450 family.</text>
</comment>
<dbReference type="PANTHER" id="PTHR24305">
    <property type="entry name" value="CYTOCHROME P450"/>
    <property type="match status" value="1"/>
</dbReference>
<name>A0A6A6DBA4_9PEZI</name>
<protein>
    <submittedName>
        <fullName evidence="8">Cytochrome P450</fullName>
    </submittedName>
</protein>
<keyword evidence="9" id="KW-1185">Reference proteome</keyword>
<feature type="binding site" description="axial binding residue" evidence="6">
    <location>
        <position position="449"/>
    </location>
    <ligand>
        <name>heme</name>
        <dbReference type="ChEBI" id="CHEBI:30413"/>
    </ligand>
    <ligandPart>
        <name>Fe</name>
        <dbReference type="ChEBI" id="CHEBI:18248"/>
    </ligandPart>
</feature>
<dbReference type="SUPFAM" id="SSF48264">
    <property type="entry name" value="Cytochrome P450"/>
    <property type="match status" value="1"/>
</dbReference>
<reference evidence="8" key="1">
    <citation type="journal article" date="2020" name="Stud. Mycol.">
        <title>101 Dothideomycetes genomes: a test case for predicting lifestyles and emergence of pathogens.</title>
        <authorList>
            <person name="Haridas S."/>
            <person name="Albert R."/>
            <person name="Binder M."/>
            <person name="Bloem J."/>
            <person name="Labutti K."/>
            <person name="Salamov A."/>
            <person name="Andreopoulos B."/>
            <person name="Baker S."/>
            <person name="Barry K."/>
            <person name="Bills G."/>
            <person name="Bluhm B."/>
            <person name="Cannon C."/>
            <person name="Castanera R."/>
            <person name="Culley D."/>
            <person name="Daum C."/>
            <person name="Ezra D."/>
            <person name="Gonzalez J."/>
            <person name="Henrissat B."/>
            <person name="Kuo A."/>
            <person name="Liang C."/>
            <person name="Lipzen A."/>
            <person name="Lutzoni F."/>
            <person name="Magnuson J."/>
            <person name="Mondo S."/>
            <person name="Nolan M."/>
            <person name="Ohm R."/>
            <person name="Pangilinan J."/>
            <person name="Park H.-J."/>
            <person name="Ramirez L."/>
            <person name="Alfaro M."/>
            <person name="Sun H."/>
            <person name="Tritt A."/>
            <person name="Yoshinaga Y."/>
            <person name="Zwiers L.-H."/>
            <person name="Turgeon B."/>
            <person name="Goodwin S."/>
            <person name="Spatafora J."/>
            <person name="Crous P."/>
            <person name="Grigoriev I."/>
        </authorList>
    </citation>
    <scope>NUCLEOTIDE SEQUENCE</scope>
    <source>
        <strain evidence="8">CBS 207.26</strain>
    </source>
</reference>
<dbReference type="AlphaFoldDB" id="A0A6A6DBA4"/>
<evidence type="ECO:0000256" key="3">
    <source>
        <dbReference type="ARBA" id="ARBA00022617"/>
    </source>
</evidence>
<evidence type="ECO:0000256" key="2">
    <source>
        <dbReference type="ARBA" id="ARBA00010617"/>
    </source>
</evidence>
<sequence length="503" mass="57988">MNSSSPFKLIFVEVHDLSTFVKGPIVAGFLLLCYLILSWIYNVWFHPLRKYPGPLVESVSNVPIAWHMITGNQYHWTLKLHQKYGHVVRVAPNELSYISPDAWKDIYGVGSKLAGRKWKGFYDPRNPQLHTMQGANDEDHPKLRRIFSPAFSEKALRDQQPMLKQYTDALVVKLNEWVQEQPDKPIDISKMYNYTTFDIMGDLAFGESLHMIENMKYTPWVATQFESIKIGTLFIASNYLPITKPLLELFVWLNREAFGYRLKVAAEHVDRRLATKTAKPDIWSLALREDLERRLDLHEMHTHGLLFIVAGTETSATALSGLTYHLLTRPETYENLTEEIRNAFNSIDEMTLQSLAKLPYLHDCVEEGLRVYPPVPIGLPREVPPEGAVISGQWVPPNAVVYVSQLPAYMDSSNFRDPDQFIPERWSSPEYATDNKNVLRPFLVGARNCLGQSLAYHEIRLIIATVLFHFDLELQECSKDWTEQKVYAIWEKNPLMVRLKPRA</sequence>
<evidence type="ECO:0000313" key="9">
    <source>
        <dbReference type="Proteomes" id="UP000800200"/>
    </source>
</evidence>